<dbReference type="EMBL" id="JADGIZ020000009">
    <property type="protein sequence ID" value="KAL2917752.1"/>
    <property type="molecule type" value="Genomic_DNA"/>
</dbReference>
<protein>
    <submittedName>
        <fullName evidence="2">Uncharacterized protein</fullName>
    </submittedName>
</protein>
<name>A0ABR4NE02_9FUNG</name>
<evidence type="ECO:0000313" key="3">
    <source>
        <dbReference type="Proteomes" id="UP001527925"/>
    </source>
</evidence>
<accession>A0ABR4NE02</accession>
<gene>
    <name evidence="2" type="ORF">HK105_202625</name>
</gene>
<evidence type="ECO:0000256" key="1">
    <source>
        <dbReference type="SAM" id="SignalP"/>
    </source>
</evidence>
<keyword evidence="1" id="KW-0732">Signal</keyword>
<evidence type="ECO:0000313" key="2">
    <source>
        <dbReference type="EMBL" id="KAL2917752.1"/>
    </source>
</evidence>
<dbReference type="Proteomes" id="UP001527925">
    <property type="component" value="Unassembled WGS sequence"/>
</dbReference>
<keyword evidence="3" id="KW-1185">Reference proteome</keyword>
<organism evidence="2 3">
    <name type="scientific">Polyrhizophydium stewartii</name>
    <dbReference type="NCBI Taxonomy" id="2732419"/>
    <lineage>
        <taxon>Eukaryota</taxon>
        <taxon>Fungi</taxon>
        <taxon>Fungi incertae sedis</taxon>
        <taxon>Chytridiomycota</taxon>
        <taxon>Chytridiomycota incertae sedis</taxon>
        <taxon>Chytridiomycetes</taxon>
        <taxon>Rhizophydiales</taxon>
        <taxon>Rhizophydiales incertae sedis</taxon>
        <taxon>Polyrhizophydium</taxon>
    </lineage>
</organism>
<sequence>MKPALALLLSAAAVAAAPLGVATPTPAAQPLTNPAPKSHSGEAWAEFIVKEVDRDGTIKKYVVDDVQRDGSTIHLHDESHGHTGKPVDIDISDVDVDITFDKAKAHSVKHYDAIGNFGPGPDQPIDQYEIKIGD</sequence>
<feature type="signal peptide" evidence="1">
    <location>
        <begin position="1"/>
        <end position="16"/>
    </location>
</feature>
<reference evidence="2 3" key="1">
    <citation type="submission" date="2023-09" db="EMBL/GenBank/DDBJ databases">
        <title>Pangenome analysis of Batrachochytrium dendrobatidis and related Chytrids.</title>
        <authorList>
            <person name="Yacoub M.N."/>
            <person name="Stajich J.E."/>
            <person name="James T.Y."/>
        </authorList>
    </citation>
    <scope>NUCLEOTIDE SEQUENCE [LARGE SCALE GENOMIC DNA]</scope>
    <source>
        <strain evidence="2 3">JEL0888</strain>
    </source>
</reference>
<comment type="caution">
    <text evidence="2">The sequence shown here is derived from an EMBL/GenBank/DDBJ whole genome shotgun (WGS) entry which is preliminary data.</text>
</comment>
<feature type="chain" id="PRO_5045991661" evidence="1">
    <location>
        <begin position="17"/>
        <end position="134"/>
    </location>
</feature>
<proteinExistence type="predicted"/>